<sequence length="35" mass="4412">MCYHGRCLSYFMKEIKAIRYYQAFYFYGTHMSCLW</sequence>
<dbReference type="AlphaFoldDB" id="K3Z162"/>
<dbReference type="Gramene" id="KQL28962">
    <property type="protein sequence ID" value="KQL28962"/>
    <property type="gene ID" value="SETIT_020280mg"/>
</dbReference>
<name>K3Z162_SETIT</name>
<reference evidence="2" key="1">
    <citation type="journal article" date="2012" name="Nat. Biotechnol.">
        <title>Reference genome sequence of the model plant Setaria.</title>
        <authorList>
            <person name="Bennetzen J.L."/>
            <person name="Schmutz J."/>
            <person name="Wang H."/>
            <person name="Percifield R."/>
            <person name="Hawkins J."/>
            <person name="Pontaroli A.C."/>
            <person name="Estep M."/>
            <person name="Feng L."/>
            <person name="Vaughn J.N."/>
            <person name="Grimwood J."/>
            <person name="Jenkins J."/>
            <person name="Barry K."/>
            <person name="Lindquist E."/>
            <person name="Hellsten U."/>
            <person name="Deshpande S."/>
            <person name="Wang X."/>
            <person name="Wu X."/>
            <person name="Mitros T."/>
            <person name="Triplett J."/>
            <person name="Yang X."/>
            <person name="Ye C.Y."/>
            <person name="Mauro-Herrera M."/>
            <person name="Wang L."/>
            <person name="Li P."/>
            <person name="Sharma M."/>
            <person name="Sharma R."/>
            <person name="Ronald P.C."/>
            <person name="Panaud O."/>
            <person name="Kellogg E.A."/>
            <person name="Brutnell T.P."/>
            <person name="Doust A.N."/>
            <person name="Tuskan G.A."/>
            <person name="Rokhsar D."/>
            <person name="Devos K.M."/>
        </authorList>
    </citation>
    <scope>NUCLEOTIDE SEQUENCE [LARGE SCALE GENOMIC DNA]</scope>
    <source>
        <strain evidence="2">cv. Yugu1</strain>
    </source>
</reference>
<dbReference type="EnsemblPlants" id="KQL28962">
    <property type="protein sequence ID" value="KQL28962"/>
    <property type="gene ID" value="SETIT_020280mg"/>
</dbReference>
<protein>
    <submittedName>
        <fullName evidence="1">Uncharacterized protein</fullName>
    </submittedName>
</protein>
<keyword evidence="2" id="KW-1185">Reference proteome</keyword>
<evidence type="ECO:0000313" key="2">
    <source>
        <dbReference type="Proteomes" id="UP000004995"/>
    </source>
</evidence>
<reference evidence="1" key="2">
    <citation type="submission" date="2018-08" db="UniProtKB">
        <authorList>
            <consortium name="EnsemblPlants"/>
        </authorList>
    </citation>
    <scope>IDENTIFICATION</scope>
    <source>
        <strain evidence="1">Yugu1</strain>
    </source>
</reference>
<dbReference type="EMBL" id="AGNK02000146">
    <property type="status" value="NOT_ANNOTATED_CDS"/>
    <property type="molecule type" value="Genomic_DNA"/>
</dbReference>
<dbReference type="Proteomes" id="UP000004995">
    <property type="component" value="Unassembled WGS sequence"/>
</dbReference>
<evidence type="ECO:0000313" key="1">
    <source>
        <dbReference type="EnsemblPlants" id="KQL28962"/>
    </source>
</evidence>
<dbReference type="InParanoid" id="K3Z162"/>
<accession>K3Z162</accession>
<organism evidence="1 2">
    <name type="scientific">Setaria italica</name>
    <name type="common">Foxtail millet</name>
    <name type="synonym">Panicum italicum</name>
    <dbReference type="NCBI Taxonomy" id="4555"/>
    <lineage>
        <taxon>Eukaryota</taxon>
        <taxon>Viridiplantae</taxon>
        <taxon>Streptophyta</taxon>
        <taxon>Embryophyta</taxon>
        <taxon>Tracheophyta</taxon>
        <taxon>Spermatophyta</taxon>
        <taxon>Magnoliopsida</taxon>
        <taxon>Liliopsida</taxon>
        <taxon>Poales</taxon>
        <taxon>Poaceae</taxon>
        <taxon>PACMAD clade</taxon>
        <taxon>Panicoideae</taxon>
        <taxon>Panicodae</taxon>
        <taxon>Paniceae</taxon>
        <taxon>Cenchrinae</taxon>
        <taxon>Setaria</taxon>
    </lineage>
</organism>
<dbReference type="HOGENOM" id="CLU_3369310_0_0_1"/>
<proteinExistence type="predicted"/>